<reference evidence="8" key="1">
    <citation type="journal article" date="2017" name="Genome Biol.">
        <title>Comparative genomics reveals high biological diversity and specific adaptations in the industrially and medically important fungal genus Aspergillus.</title>
        <authorList>
            <person name="de Vries R.P."/>
            <person name="Riley R."/>
            <person name="Wiebenga A."/>
            <person name="Aguilar-Osorio G."/>
            <person name="Amillis S."/>
            <person name="Uchima C.A."/>
            <person name="Anderluh G."/>
            <person name="Asadollahi M."/>
            <person name="Askin M."/>
            <person name="Barry K."/>
            <person name="Battaglia E."/>
            <person name="Bayram O."/>
            <person name="Benocci T."/>
            <person name="Braus-Stromeyer S.A."/>
            <person name="Caldana C."/>
            <person name="Canovas D."/>
            <person name="Cerqueira G.C."/>
            <person name="Chen F."/>
            <person name="Chen W."/>
            <person name="Choi C."/>
            <person name="Clum A."/>
            <person name="Dos Santos R.A."/>
            <person name="Damasio A.R."/>
            <person name="Diallinas G."/>
            <person name="Emri T."/>
            <person name="Fekete E."/>
            <person name="Flipphi M."/>
            <person name="Freyberg S."/>
            <person name="Gallo A."/>
            <person name="Gournas C."/>
            <person name="Habgood R."/>
            <person name="Hainaut M."/>
            <person name="Harispe M.L."/>
            <person name="Henrissat B."/>
            <person name="Hilden K.S."/>
            <person name="Hope R."/>
            <person name="Hossain A."/>
            <person name="Karabika E."/>
            <person name="Karaffa L."/>
            <person name="Karanyi Z."/>
            <person name="Krasevec N."/>
            <person name="Kuo A."/>
            <person name="Kusch H."/>
            <person name="LaButti K."/>
            <person name="Lagendijk E.L."/>
            <person name="Lapidus A."/>
            <person name="Levasseur A."/>
            <person name="Lindquist E."/>
            <person name="Lipzen A."/>
            <person name="Logrieco A.F."/>
            <person name="MacCabe A."/>
            <person name="Maekelae M.R."/>
            <person name="Malavazi I."/>
            <person name="Melin P."/>
            <person name="Meyer V."/>
            <person name="Mielnichuk N."/>
            <person name="Miskei M."/>
            <person name="Molnar A.P."/>
            <person name="Mule G."/>
            <person name="Ngan C.Y."/>
            <person name="Orejas M."/>
            <person name="Orosz E."/>
            <person name="Ouedraogo J.P."/>
            <person name="Overkamp K.M."/>
            <person name="Park H.-S."/>
            <person name="Perrone G."/>
            <person name="Piumi F."/>
            <person name="Punt P.J."/>
            <person name="Ram A.F."/>
            <person name="Ramon A."/>
            <person name="Rauscher S."/>
            <person name="Record E."/>
            <person name="Riano-Pachon D.M."/>
            <person name="Robert V."/>
            <person name="Roehrig J."/>
            <person name="Ruller R."/>
            <person name="Salamov A."/>
            <person name="Salih N.S."/>
            <person name="Samson R.A."/>
            <person name="Sandor E."/>
            <person name="Sanguinetti M."/>
            <person name="Schuetze T."/>
            <person name="Sepcic K."/>
            <person name="Shelest E."/>
            <person name="Sherlock G."/>
            <person name="Sophianopoulou V."/>
            <person name="Squina F.M."/>
            <person name="Sun H."/>
            <person name="Susca A."/>
            <person name="Todd R.B."/>
            <person name="Tsang A."/>
            <person name="Unkles S.E."/>
            <person name="van de Wiele N."/>
            <person name="van Rossen-Uffink D."/>
            <person name="Oliveira J.V."/>
            <person name="Vesth T.C."/>
            <person name="Visser J."/>
            <person name="Yu J.-H."/>
            <person name="Zhou M."/>
            <person name="Andersen M.R."/>
            <person name="Archer D.B."/>
            <person name="Baker S.E."/>
            <person name="Benoit I."/>
            <person name="Brakhage A.A."/>
            <person name="Braus G.H."/>
            <person name="Fischer R."/>
            <person name="Frisvad J.C."/>
            <person name="Goldman G.H."/>
            <person name="Houbraken J."/>
            <person name="Oakley B."/>
            <person name="Pocsi I."/>
            <person name="Scazzocchio C."/>
            <person name="Seiboth B."/>
            <person name="vanKuyk P.A."/>
            <person name="Wortman J."/>
            <person name="Dyer P.S."/>
            <person name="Grigoriev I.V."/>
        </authorList>
    </citation>
    <scope>NUCLEOTIDE SEQUENCE [LARGE SCALE GENOMIC DNA]</scope>
    <source>
        <strain evidence="8">CBS 506.65</strain>
    </source>
</reference>
<dbReference type="AlphaFoldDB" id="A0A1L9SP35"/>
<keyword evidence="2" id="KW-0808">Transferase</keyword>
<dbReference type="Pfam" id="PF00069">
    <property type="entry name" value="Pkinase"/>
    <property type="match status" value="1"/>
</dbReference>
<keyword evidence="8" id="KW-1185">Reference proteome</keyword>
<dbReference type="GO" id="GO:0005524">
    <property type="term" value="F:ATP binding"/>
    <property type="evidence" value="ECO:0007669"/>
    <property type="project" value="UniProtKB-KW"/>
</dbReference>
<dbReference type="VEuPathDB" id="FungiDB:ASPZODRAFT_2120726"/>
<evidence type="ECO:0000256" key="1">
    <source>
        <dbReference type="ARBA" id="ARBA00022527"/>
    </source>
</evidence>
<dbReference type="Gene3D" id="3.30.200.20">
    <property type="entry name" value="Phosphorylase Kinase, domain 1"/>
    <property type="match status" value="1"/>
</dbReference>
<dbReference type="PANTHER" id="PTHR45646:SF11">
    <property type="entry name" value="SERINE_THREONINE-PROTEIN KINASE DOA"/>
    <property type="match status" value="1"/>
</dbReference>
<dbReference type="GO" id="GO:0043484">
    <property type="term" value="P:regulation of RNA splicing"/>
    <property type="evidence" value="ECO:0007669"/>
    <property type="project" value="TreeGrafter"/>
</dbReference>
<dbReference type="STRING" id="1073090.A0A1L9SP35"/>
<dbReference type="GO" id="GO:0004674">
    <property type="term" value="F:protein serine/threonine kinase activity"/>
    <property type="evidence" value="ECO:0007669"/>
    <property type="project" value="UniProtKB-KW"/>
</dbReference>
<dbReference type="OrthoDB" id="5979581at2759"/>
<dbReference type="Proteomes" id="UP000184188">
    <property type="component" value="Unassembled WGS sequence"/>
</dbReference>
<dbReference type="GeneID" id="34614261"/>
<accession>A0A1L9SP35</accession>
<dbReference type="InterPro" id="IPR011009">
    <property type="entry name" value="Kinase-like_dom_sf"/>
</dbReference>
<evidence type="ECO:0000256" key="3">
    <source>
        <dbReference type="ARBA" id="ARBA00022741"/>
    </source>
</evidence>
<sequence length="347" mass="39141">MSQTEQCLYSSSIDAEPLHRYEKGGYHPTALEITKFRSRKGEYVAVKICVSDNENYDGNRELRVLKQMAATSPRCEHIVRLLDDFDLEGANGRHKCLVIELIGPSIPEMITARFHDGRLPGKVAKAIAKQALSGLDALHQQKIAHGALEYGVPEYIVRPASFQTHPPSRLLSALPEIRLVDFGESFSQTHVPPILHTPLALRAPEVIFKDKLDHRVDLWSMGCMLFELFVGQPPFDSFLITPRMLVDQMQEMTSHALPGRWKDLLTTLEGQSSTETPGPGLQQWLDEMYFDGERKADLTREYIRRLGEIIEMLLRFEPSSRASAGEVLHDAWFDASLSTQLSAKESD</sequence>
<protein>
    <recommendedName>
        <fullName evidence="6">Protein kinase domain-containing protein</fullName>
    </recommendedName>
</protein>
<keyword evidence="4" id="KW-0418">Kinase</keyword>
<dbReference type="InterPro" id="IPR051175">
    <property type="entry name" value="CLK_kinases"/>
</dbReference>
<dbReference type="PANTHER" id="PTHR45646">
    <property type="entry name" value="SERINE/THREONINE-PROTEIN KINASE DOA-RELATED"/>
    <property type="match status" value="1"/>
</dbReference>
<evidence type="ECO:0000256" key="4">
    <source>
        <dbReference type="ARBA" id="ARBA00022777"/>
    </source>
</evidence>
<feature type="domain" description="Protein kinase" evidence="6">
    <location>
        <begin position="15"/>
        <end position="333"/>
    </location>
</feature>
<dbReference type="RefSeq" id="XP_022583522.1">
    <property type="nucleotide sequence ID" value="XM_022727797.1"/>
</dbReference>
<dbReference type="Gene3D" id="1.10.510.10">
    <property type="entry name" value="Transferase(Phosphotransferase) domain 1"/>
    <property type="match status" value="1"/>
</dbReference>
<evidence type="ECO:0000256" key="2">
    <source>
        <dbReference type="ARBA" id="ARBA00022679"/>
    </source>
</evidence>
<keyword evidence="1" id="KW-0723">Serine/threonine-protein kinase</keyword>
<dbReference type="InterPro" id="IPR000719">
    <property type="entry name" value="Prot_kinase_dom"/>
</dbReference>
<dbReference type="SUPFAM" id="SSF56112">
    <property type="entry name" value="Protein kinase-like (PK-like)"/>
    <property type="match status" value="1"/>
</dbReference>
<organism evidence="7 8">
    <name type="scientific">Penicilliopsis zonata CBS 506.65</name>
    <dbReference type="NCBI Taxonomy" id="1073090"/>
    <lineage>
        <taxon>Eukaryota</taxon>
        <taxon>Fungi</taxon>
        <taxon>Dikarya</taxon>
        <taxon>Ascomycota</taxon>
        <taxon>Pezizomycotina</taxon>
        <taxon>Eurotiomycetes</taxon>
        <taxon>Eurotiomycetidae</taxon>
        <taxon>Eurotiales</taxon>
        <taxon>Aspergillaceae</taxon>
        <taxon>Penicilliopsis</taxon>
    </lineage>
</organism>
<evidence type="ECO:0000313" key="7">
    <source>
        <dbReference type="EMBL" id="OJJ49012.1"/>
    </source>
</evidence>
<dbReference type="EMBL" id="KV878338">
    <property type="protein sequence ID" value="OJJ49012.1"/>
    <property type="molecule type" value="Genomic_DNA"/>
</dbReference>
<name>A0A1L9SP35_9EURO</name>
<keyword evidence="5" id="KW-0067">ATP-binding</keyword>
<dbReference type="SMART" id="SM00220">
    <property type="entry name" value="S_TKc"/>
    <property type="match status" value="1"/>
</dbReference>
<keyword evidence="3" id="KW-0547">Nucleotide-binding</keyword>
<dbReference type="PROSITE" id="PS50011">
    <property type="entry name" value="PROTEIN_KINASE_DOM"/>
    <property type="match status" value="1"/>
</dbReference>
<evidence type="ECO:0000313" key="8">
    <source>
        <dbReference type="Proteomes" id="UP000184188"/>
    </source>
</evidence>
<evidence type="ECO:0000259" key="6">
    <source>
        <dbReference type="PROSITE" id="PS50011"/>
    </source>
</evidence>
<gene>
    <name evidence="7" type="ORF">ASPZODRAFT_2120726</name>
</gene>
<proteinExistence type="predicted"/>
<evidence type="ECO:0000256" key="5">
    <source>
        <dbReference type="ARBA" id="ARBA00022840"/>
    </source>
</evidence>
<dbReference type="GO" id="GO:0005634">
    <property type="term" value="C:nucleus"/>
    <property type="evidence" value="ECO:0007669"/>
    <property type="project" value="TreeGrafter"/>
</dbReference>